<accession>A0A4P2QTA7</accession>
<evidence type="ECO:0000256" key="1">
    <source>
        <dbReference type="SAM" id="SignalP"/>
    </source>
</evidence>
<reference evidence="2 3" key="1">
    <citation type="submission" date="2015-09" db="EMBL/GenBank/DDBJ databases">
        <title>Sorangium comparison.</title>
        <authorList>
            <person name="Zaburannyi N."/>
            <person name="Bunk B."/>
            <person name="Overmann J."/>
            <person name="Mueller R."/>
        </authorList>
    </citation>
    <scope>NUCLEOTIDE SEQUENCE [LARGE SCALE GENOMIC DNA]</scope>
    <source>
        <strain evidence="2 3">So ce836</strain>
    </source>
</reference>
<proteinExistence type="predicted"/>
<dbReference type="AlphaFoldDB" id="A0A4P2QTA7"/>
<evidence type="ECO:0008006" key="4">
    <source>
        <dbReference type="Google" id="ProtNLM"/>
    </source>
</evidence>
<keyword evidence="1" id="KW-0732">Signal</keyword>
<protein>
    <recommendedName>
        <fullName evidence="4">Secreted protein</fullName>
    </recommendedName>
</protein>
<organism evidence="2 3">
    <name type="scientific">Sorangium cellulosum</name>
    <name type="common">Polyangium cellulosum</name>
    <dbReference type="NCBI Taxonomy" id="56"/>
    <lineage>
        <taxon>Bacteria</taxon>
        <taxon>Pseudomonadati</taxon>
        <taxon>Myxococcota</taxon>
        <taxon>Polyangia</taxon>
        <taxon>Polyangiales</taxon>
        <taxon>Polyangiaceae</taxon>
        <taxon>Sorangium</taxon>
    </lineage>
</organism>
<evidence type="ECO:0000313" key="2">
    <source>
        <dbReference type="EMBL" id="AUX33261.1"/>
    </source>
</evidence>
<evidence type="ECO:0000313" key="3">
    <source>
        <dbReference type="Proteomes" id="UP000295497"/>
    </source>
</evidence>
<dbReference type="EMBL" id="CP012672">
    <property type="protein sequence ID" value="AUX33261.1"/>
    <property type="molecule type" value="Genomic_DNA"/>
</dbReference>
<dbReference type="Proteomes" id="UP000295497">
    <property type="component" value="Chromosome"/>
</dbReference>
<feature type="signal peptide" evidence="1">
    <location>
        <begin position="1"/>
        <end position="30"/>
    </location>
</feature>
<sequence length="149" mass="15477">MVELMKSRWMHVAMAMAALTAGCAAGEAGADEADMDEPEAVEVEETSQALYGFLNPRSCGLGGGNWGGGNWGGGNWGGGNWGGGNWGPGWGGGNWGGGSCGGGNWGPGWPTFPPKPCFGNSWRPFNSYNPFNSGNFSPGYGFGNCNNRW</sequence>
<dbReference type="PROSITE" id="PS51257">
    <property type="entry name" value="PROKAR_LIPOPROTEIN"/>
    <property type="match status" value="1"/>
</dbReference>
<feature type="chain" id="PRO_5020214276" description="Secreted protein" evidence="1">
    <location>
        <begin position="31"/>
        <end position="149"/>
    </location>
</feature>
<name>A0A4P2QTA7_SORCE</name>
<gene>
    <name evidence="2" type="ORF">SOCE836_054160</name>
</gene>